<dbReference type="OrthoDB" id="8114896at2"/>
<reference evidence="1 2" key="1">
    <citation type="submission" date="2017-05" db="EMBL/GenBank/DDBJ databases">
        <title>Complete and WGS of Bordetella genogroups.</title>
        <authorList>
            <person name="Spilker T."/>
            <person name="LiPuma J."/>
        </authorList>
    </citation>
    <scope>NUCLEOTIDE SEQUENCE [LARGE SCALE GENOMIC DNA]</scope>
    <source>
        <strain evidence="1 2">AU9919</strain>
    </source>
</reference>
<evidence type="ECO:0000313" key="2">
    <source>
        <dbReference type="Proteomes" id="UP000216885"/>
    </source>
</evidence>
<accession>A0A261USG0</accession>
<gene>
    <name evidence="1" type="ORF">CAL20_02635</name>
</gene>
<proteinExistence type="predicted"/>
<dbReference type="RefSeq" id="WP_094823822.1">
    <property type="nucleotide sequence ID" value="NZ_NEVO01000018.1"/>
</dbReference>
<dbReference type="EMBL" id="NEVQ01000003">
    <property type="protein sequence ID" value="OZI64571.1"/>
    <property type="molecule type" value="Genomic_DNA"/>
</dbReference>
<dbReference type="SUPFAM" id="SSF48452">
    <property type="entry name" value="TPR-like"/>
    <property type="match status" value="1"/>
</dbReference>
<evidence type="ECO:0008006" key="3">
    <source>
        <dbReference type="Google" id="ProtNLM"/>
    </source>
</evidence>
<sequence>MEDWDSLSAQWLCRRARLLALNGHVSRGLVYQLVAHHMQPVDIGVLHGLAELFAMAGDGTRALTVTNKMEALGVPASDLALLRIDAHLALGQFDTATELLARYDRGPEANA</sequence>
<dbReference type="AlphaFoldDB" id="A0A261USG0"/>
<dbReference type="InterPro" id="IPR011990">
    <property type="entry name" value="TPR-like_helical_dom_sf"/>
</dbReference>
<comment type="caution">
    <text evidence="1">The sequence shown here is derived from an EMBL/GenBank/DDBJ whole genome shotgun (WGS) entry which is preliminary data.</text>
</comment>
<evidence type="ECO:0000313" key="1">
    <source>
        <dbReference type="EMBL" id="OZI64571.1"/>
    </source>
</evidence>
<organism evidence="1 2">
    <name type="scientific">Bordetella genomosp. 4</name>
    <dbReference type="NCBI Taxonomy" id="463044"/>
    <lineage>
        <taxon>Bacteria</taxon>
        <taxon>Pseudomonadati</taxon>
        <taxon>Pseudomonadota</taxon>
        <taxon>Betaproteobacteria</taxon>
        <taxon>Burkholderiales</taxon>
        <taxon>Alcaligenaceae</taxon>
        <taxon>Bordetella</taxon>
    </lineage>
</organism>
<protein>
    <recommendedName>
        <fullName evidence="3">Type III secretion protein</fullName>
    </recommendedName>
</protein>
<name>A0A261USG0_9BORD</name>
<dbReference type="Proteomes" id="UP000216885">
    <property type="component" value="Unassembled WGS sequence"/>
</dbReference>
<keyword evidence="2" id="KW-1185">Reference proteome</keyword>